<comment type="caution">
    <text evidence="1">The sequence shown here is derived from an EMBL/GenBank/DDBJ whole genome shotgun (WGS) entry which is preliminary data.</text>
</comment>
<proteinExistence type="predicted"/>
<organism evidence="1 2">
    <name type="scientific">Brachionus plicatilis</name>
    <name type="common">Marine rotifer</name>
    <name type="synonym">Brachionus muelleri</name>
    <dbReference type="NCBI Taxonomy" id="10195"/>
    <lineage>
        <taxon>Eukaryota</taxon>
        <taxon>Metazoa</taxon>
        <taxon>Spiralia</taxon>
        <taxon>Gnathifera</taxon>
        <taxon>Rotifera</taxon>
        <taxon>Eurotatoria</taxon>
        <taxon>Monogononta</taxon>
        <taxon>Pseudotrocha</taxon>
        <taxon>Ploima</taxon>
        <taxon>Brachionidae</taxon>
        <taxon>Brachionus</taxon>
    </lineage>
</organism>
<accession>A0A3M7P566</accession>
<dbReference type="EMBL" id="REGN01013223">
    <property type="protein sequence ID" value="RMZ94205.1"/>
    <property type="molecule type" value="Genomic_DNA"/>
</dbReference>
<gene>
    <name evidence="1" type="ORF">BpHYR1_040010</name>
</gene>
<name>A0A3M7P566_BRAPC</name>
<sequence length="228" mass="26184">MFEFQNRSSYLELKIRSLKIKLAYEQSIKFDSNIIKFLKESIEDYETQLGALNNVSLSNSNNFSVATSSETKKNVLILADKKTFFNSICYQEKSDIFEKEFLKSLRSHAEILCMNGIAINSFDVYANLTNKNQFYIDQIKNVIALSADLNDEKLSSLETIIAELSTSSENISINYINNMVNLFNTVYKDNRSNNLGKPSIALFNEASLKDSKFLKLRFIELSRKFHPD</sequence>
<keyword evidence="2" id="KW-1185">Reference proteome</keyword>
<dbReference type="Proteomes" id="UP000276133">
    <property type="component" value="Unassembled WGS sequence"/>
</dbReference>
<evidence type="ECO:0000313" key="2">
    <source>
        <dbReference type="Proteomes" id="UP000276133"/>
    </source>
</evidence>
<feature type="non-terminal residue" evidence="1">
    <location>
        <position position="228"/>
    </location>
</feature>
<dbReference type="AlphaFoldDB" id="A0A3M7P566"/>
<evidence type="ECO:0000313" key="1">
    <source>
        <dbReference type="EMBL" id="RMZ94205.1"/>
    </source>
</evidence>
<reference evidence="1 2" key="1">
    <citation type="journal article" date="2018" name="Sci. Rep.">
        <title>Genomic signatures of local adaptation to the degree of environmental predictability in rotifers.</title>
        <authorList>
            <person name="Franch-Gras L."/>
            <person name="Hahn C."/>
            <person name="Garcia-Roger E.M."/>
            <person name="Carmona M.J."/>
            <person name="Serra M."/>
            <person name="Gomez A."/>
        </authorList>
    </citation>
    <scope>NUCLEOTIDE SEQUENCE [LARGE SCALE GENOMIC DNA]</scope>
    <source>
        <strain evidence="1">HYR1</strain>
    </source>
</reference>
<protein>
    <submittedName>
        <fullName evidence="1">Uncharacterized protein</fullName>
    </submittedName>
</protein>